<protein>
    <submittedName>
        <fullName evidence="8">O-antigen ligase</fullName>
    </submittedName>
</protein>
<keyword evidence="2 6" id="KW-0812">Transmembrane</keyword>
<keyword evidence="9" id="KW-1185">Reference proteome</keyword>
<evidence type="ECO:0000256" key="1">
    <source>
        <dbReference type="ARBA" id="ARBA00004141"/>
    </source>
</evidence>
<feature type="transmembrane region" description="Helical" evidence="6">
    <location>
        <begin position="52"/>
        <end position="69"/>
    </location>
</feature>
<sequence>MVAAIAVAVCLPYAHGEVGDPVNVTAADVLSLAFVLVMVLLVATGARPWPRVALALAAVPVAVAGLTTVLSTDPAASLPGYVRFLQVFVLLPLAVLAAVRDRRDVLIAGGGVVAASVLEALVGIGQAITRTGASYQGRNVRAVGTFGAADVMAMATVVSFGLVITLAFLVTLRGSRRVTVVTGLVLVVQVVALAVSLSRGTWIAAGIAVGVLLLVRDRRTALLGGVVAVLAGVLVFGLGVGDRLVGARMRSIASSATSPDQSVSDRYGLWRSAGAMLRDHPLTGVGPRNFASYRDTYAPLNLSSGSDTADPVHGYVRRELRSPHNQYLLVASEQGLAGLLGFVGVLAVLIGGLVRHRAARDPLWTVSIAFVCWLLVDFCYSDLGGPASVLVAIMLGLAARAALPARPVERACVGGADSGRAPEPGGSVRARVAGDDAPVPAAAWGGRREG</sequence>
<evidence type="ECO:0000313" key="8">
    <source>
        <dbReference type="EMBL" id="REE97707.1"/>
    </source>
</evidence>
<dbReference type="EMBL" id="QTTT01000001">
    <property type="protein sequence ID" value="REE97707.1"/>
    <property type="molecule type" value="Genomic_DNA"/>
</dbReference>
<keyword evidence="3 6" id="KW-1133">Transmembrane helix</keyword>
<proteinExistence type="predicted"/>
<reference evidence="8 9" key="1">
    <citation type="submission" date="2018-08" db="EMBL/GenBank/DDBJ databases">
        <title>Sequencing the genomes of 1000 actinobacteria strains.</title>
        <authorList>
            <person name="Klenk H.-P."/>
        </authorList>
    </citation>
    <scope>NUCLEOTIDE SEQUENCE [LARGE SCALE GENOMIC DNA]</scope>
    <source>
        <strain evidence="8 9">DSM 43927</strain>
    </source>
</reference>
<feature type="transmembrane region" description="Helical" evidence="6">
    <location>
        <begin position="148"/>
        <end position="172"/>
    </location>
</feature>
<dbReference type="GO" id="GO:0016874">
    <property type="term" value="F:ligase activity"/>
    <property type="evidence" value="ECO:0007669"/>
    <property type="project" value="UniProtKB-KW"/>
</dbReference>
<comment type="subcellular location">
    <subcellularLocation>
        <location evidence="1">Membrane</location>
        <topology evidence="1">Multi-pass membrane protein</topology>
    </subcellularLocation>
</comment>
<gene>
    <name evidence="8" type="ORF">DFJ69_3181</name>
</gene>
<comment type="caution">
    <text evidence="8">The sequence shown here is derived from an EMBL/GenBank/DDBJ whole genome shotgun (WGS) entry which is preliminary data.</text>
</comment>
<feature type="region of interest" description="Disordered" evidence="5">
    <location>
        <begin position="415"/>
        <end position="450"/>
    </location>
</feature>
<dbReference type="Pfam" id="PF04932">
    <property type="entry name" value="Wzy_C"/>
    <property type="match status" value="1"/>
</dbReference>
<name>A0A3D9SQ16_9ACTN</name>
<dbReference type="InterPro" id="IPR007016">
    <property type="entry name" value="O-antigen_ligase-rel_domated"/>
</dbReference>
<evidence type="ECO:0000256" key="3">
    <source>
        <dbReference type="ARBA" id="ARBA00022989"/>
    </source>
</evidence>
<dbReference type="PANTHER" id="PTHR37422:SF13">
    <property type="entry name" value="LIPOPOLYSACCHARIDE BIOSYNTHESIS PROTEIN PA4999-RELATED"/>
    <property type="match status" value="1"/>
</dbReference>
<evidence type="ECO:0000256" key="4">
    <source>
        <dbReference type="ARBA" id="ARBA00023136"/>
    </source>
</evidence>
<feature type="transmembrane region" description="Helical" evidence="6">
    <location>
        <begin position="184"/>
        <end position="215"/>
    </location>
</feature>
<feature type="transmembrane region" description="Helical" evidence="6">
    <location>
        <begin position="26"/>
        <end position="45"/>
    </location>
</feature>
<dbReference type="AlphaFoldDB" id="A0A3D9SQ16"/>
<evidence type="ECO:0000256" key="2">
    <source>
        <dbReference type="ARBA" id="ARBA00022692"/>
    </source>
</evidence>
<dbReference type="InterPro" id="IPR051533">
    <property type="entry name" value="WaaL-like"/>
</dbReference>
<evidence type="ECO:0000256" key="6">
    <source>
        <dbReference type="SAM" id="Phobius"/>
    </source>
</evidence>
<accession>A0A3D9SQ16</accession>
<keyword evidence="8" id="KW-0436">Ligase</keyword>
<evidence type="ECO:0000259" key="7">
    <source>
        <dbReference type="Pfam" id="PF04932"/>
    </source>
</evidence>
<keyword evidence="4 6" id="KW-0472">Membrane</keyword>
<feature type="transmembrane region" description="Helical" evidence="6">
    <location>
        <begin position="81"/>
        <end position="99"/>
    </location>
</feature>
<dbReference type="PANTHER" id="PTHR37422">
    <property type="entry name" value="TEICHURONIC ACID BIOSYNTHESIS PROTEIN TUAE"/>
    <property type="match status" value="1"/>
</dbReference>
<feature type="transmembrane region" description="Helical" evidence="6">
    <location>
        <begin position="106"/>
        <end position="128"/>
    </location>
</feature>
<feature type="transmembrane region" description="Helical" evidence="6">
    <location>
        <begin position="221"/>
        <end position="241"/>
    </location>
</feature>
<feature type="domain" description="O-antigen ligase-related" evidence="7">
    <location>
        <begin position="185"/>
        <end position="343"/>
    </location>
</feature>
<evidence type="ECO:0000313" key="9">
    <source>
        <dbReference type="Proteomes" id="UP000256661"/>
    </source>
</evidence>
<dbReference type="GO" id="GO:0016020">
    <property type="term" value="C:membrane"/>
    <property type="evidence" value="ECO:0007669"/>
    <property type="project" value="UniProtKB-SubCell"/>
</dbReference>
<organism evidence="8 9">
    <name type="scientific">Thermomonospora umbrina</name>
    <dbReference type="NCBI Taxonomy" id="111806"/>
    <lineage>
        <taxon>Bacteria</taxon>
        <taxon>Bacillati</taxon>
        <taxon>Actinomycetota</taxon>
        <taxon>Actinomycetes</taxon>
        <taxon>Streptosporangiales</taxon>
        <taxon>Thermomonosporaceae</taxon>
        <taxon>Thermomonospora</taxon>
    </lineage>
</organism>
<feature type="transmembrane region" description="Helical" evidence="6">
    <location>
        <begin position="327"/>
        <end position="350"/>
    </location>
</feature>
<evidence type="ECO:0000256" key="5">
    <source>
        <dbReference type="SAM" id="MobiDB-lite"/>
    </source>
</evidence>
<dbReference type="Proteomes" id="UP000256661">
    <property type="component" value="Unassembled WGS sequence"/>
</dbReference>